<evidence type="ECO:0000256" key="1">
    <source>
        <dbReference type="SAM" id="Phobius"/>
    </source>
</evidence>
<reference evidence="2 3" key="1">
    <citation type="submission" date="2014-07" db="EMBL/GenBank/DDBJ databases">
        <title>Methanogenic archaea and the global carbon cycle.</title>
        <authorList>
            <person name="Henriksen J.R."/>
            <person name="Luke J."/>
            <person name="Reinhart S."/>
            <person name="Benedict M.N."/>
            <person name="Youngblut N.D."/>
            <person name="Metcalf M.E."/>
            <person name="Whitaker R.J."/>
            <person name="Metcalf W.W."/>
        </authorList>
    </citation>
    <scope>NUCLEOTIDE SEQUENCE [LARGE SCALE GENOMIC DNA]</scope>
    <source>
        <strain evidence="2 3">Wiesmoor</strain>
    </source>
</reference>
<dbReference type="PANTHER" id="PTHR30354">
    <property type="entry name" value="GNT FAMILY GLUCONATE TRANSPORTER"/>
    <property type="match status" value="1"/>
</dbReference>
<dbReference type="InterPro" id="IPR003474">
    <property type="entry name" value="Glcn_transporter"/>
</dbReference>
<keyword evidence="1" id="KW-0472">Membrane</keyword>
<dbReference type="PATRIC" id="fig|1434109.4.peg.4816"/>
<dbReference type="AlphaFoldDB" id="A0A0E3LMG5"/>
<keyword evidence="1" id="KW-1133">Transmembrane helix</keyword>
<feature type="transmembrane region" description="Helical" evidence="1">
    <location>
        <begin position="90"/>
        <end position="114"/>
    </location>
</feature>
<gene>
    <name evidence="2" type="ORF">MSBRW_3728</name>
</gene>
<evidence type="ECO:0000313" key="2">
    <source>
        <dbReference type="EMBL" id="AKB52981.1"/>
    </source>
</evidence>
<dbReference type="GO" id="GO:0015128">
    <property type="term" value="F:gluconate transmembrane transporter activity"/>
    <property type="evidence" value="ECO:0007669"/>
    <property type="project" value="InterPro"/>
</dbReference>
<dbReference type="PANTHER" id="PTHR30354:SF11">
    <property type="entry name" value="PERMEASE"/>
    <property type="match status" value="1"/>
</dbReference>
<accession>A0A0E3LMG5</accession>
<dbReference type="HOGENOM" id="CLU_1870718_0_0_2"/>
<dbReference type="Pfam" id="PF02447">
    <property type="entry name" value="GntP_permease"/>
    <property type="match status" value="1"/>
</dbReference>
<evidence type="ECO:0000313" key="3">
    <source>
        <dbReference type="Proteomes" id="UP000033038"/>
    </source>
</evidence>
<dbReference type="GO" id="GO:0005886">
    <property type="term" value="C:plasma membrane"/>
    <property type="evidence" value="ECO:0007669"/>
    <property type="project" value="TreeGrafter"/>
</dbReference>
<dbReference type="Proteomes" id="UP000033038">
    <property type="component" value="Chromosome"/>
</dbReference>
<protein>
    <submittedName>
        <fullName evidence="2">Putative permease</fullName>
    </submittedName>
</protein>
<keyword evidence="1" id="KW-0812">Transmembrane</keyword>
<organism evidence="2 3">
    <name type="scientific">Methanosarcina barkeri str. Wiesmoor</name>
    <dbReference type="NCBI Taxonomy" id="1434109"/>
    <lineage>
        <taxon>Archaea</taxon>
        <taxon>Methanobacteriati</taxon>
        <taxon>Methanobacteriota</taxon>
        <taxon>Stenosarchaea group</taxon>
        <taxon>Methanomicrobia</taxon>
        <taxon>Methanosarcinales</taxon>
        <taxon>Methanosarcinaceae</taxon>
        <taxon>Methanosarcina</taxon>
    </lineage>
</organism>
<dbReference type="KEGG" id="mbw:MSBRW_3728"/>
<sequence>MTMLIAPSLLMSLIPELGIPPEIVILSMASDTFLISHVNDPFFWIFGELAELKPSEVFKSNTLGSASMSIVSFLLISTMYIFFSYFFSFLIFFLFLFFFFSYFFFSYFFFSYFFSFTESFKLYSSDILPAFPILPP</sequence>
<dbReference type="EMBL" id="CP009526">
    <property type="protein sequence ID" value="AKB52981.1"/>
    <property type="molecule type" value="Genomic_DNA"/>
</dbReference>
<name>A0A0E3LMG5_METBA</name>
<proteinExistence type="predicted"/>
<feature type="transmembrane region" description="Helical" evidence="1">
    <location>
        <begin position="63"/>
        <end position="83"/>
    </location>
</feature>